<dbReference type="EMBL" id="JAKLTY010000084">
    <property type="protein sequence ID" value="MCG2633238.1"/>
    <property type="molecule type" value="Genomic_DNA"/>
</dbReference>
<dbReference type="FunFam" id="3.40.50.720:FF:000924">
    <property type="entry name" value="GDP-mannose 4,6 dehydratase"/>
    <property type="match status" value="1"/>
</dbReference>
<comment type="function">
    <text evidence="7">Catalyzes the conversion of GDP-D-mannose to GDP-4-dehydro-6-deoxy-D-mannose.</text>
</comment>
<organism evidence="9 10">
    <name type="scientific">Bradyrhizobium zhengyangense</name>
    <dbReference type="NCBI Taxonomy" id="2911009"/>
    <lineage>
        <taxon>Bacteria</taxon>
        <taxon>Pseudomonadati</taxon>
        <taxon>Pseudomonadota</taxon>
        <taxon>Alphaproteobacteria</taxon>
        <taxon>Hyphomicrobiales</taxon>
        <taxon>Nitrobacteraceae</taxon>
        <taxon>Bradyrhizobium</taxon>
    </lineage>
</organism>
<keyword evidence="6 9" id="KW-0456">Lyase</keyword>
<evidence type="ECO:0000259" key="8">
    <source>
        <dbReference type="Pfam" id="PF16363"/>
    </source>
</evidence>
<dbReference type="PANTHER" id="PTHR43715:SF1">
    <property type="entry name" value="GDP-MANNOSE 4,6 DEHYDRATASE"/>
    <property type="match status" value="1"/>
</dbReference>
<evidence type="ECO:0000256" key="2">
    <source>
        <dbReference type="ARBA" id="ARBA00001937"/>
    </source>
</evidence>
<sequence length="334" mass="36627">MSKKALIFGISGQDGSLLAAHLLKLGYAIHGTSRDKELGIFANLQRLGIRERVTLHSVDPADFGSVLRVISETTPDEIYNLASQSSVGLSFDQPIQTLESTIFSAHNIVDSVHRLKLSSRVYNACSSECFGNTDLPADESTPFGPRSPYGVGKAAAFWTVANYRDAHGLFACSGLLFNHDSPLRPQRFVTRKIVSGAADIAEKKTDSLRIGNLHISRDFGWAPEYVEAMAMMLQADAPEDFVIATGQTNTLESFVREAFSYFGLDWQKHIDFDESLLRPIDLKCNSANPAKAKRILGWEAKIFMKDVVKLLADGELEYRRAAKAGRVPEGGVAG</sequence>
<reference evidence="9" key="1">
    <citation type="submission" date="2022-01" db="EMBL/GenBank/DDBJ databases">
        <title>Genome sequnece data of strain Bradyrhizobium sp. nov.</title>
        <authorList>
            <person name="Zhang J."/>
        </authorList>
    </citation>
    <scope>NUCLEOTIDE SEQUENCE</scope>
    <source>
        <strain evidence="9">WYCCWR 13023</strain>
    </source>
</reference>
<proteinExistence type="inferred from homology"/>
<dbReference type="InterPro" id="IPR006368">
    <property type="entry name" value="GDP_Man_deHydtase"/>
</dbReference>
<keyword evidence="5" id="KW-0536">Nodulation</keyword>
<evidence type="ECO:0000313" key="10">
    <source>
        <dbReference type="Proteomes" id="UP001139054"/>
    </source>
</evidence>
<name>A0A9X1UFP8_9BRAD</name>
<accession>A0A9X1UFP8</accession>
<protein>
    <recommendedName>
        <fullName evidence="4">GDP-mannose 4,6-dehydratase</fullName>
        <ecNumber evidence="4">4.2.1.47</ecNumber>
    </recommendedName>
</protein>
<gene>
    <name evidence="9" type="ORF">L6654_42785</name>
</gene>
<comment type="similarity">
    <text evidence="3">Belongs to the NAD(P)-dependent epimerase/dehydratase family. GDP-mannose 4,6-dehydratase subfamily.</text>
</comment>
<dbReference type="InterPro" id="IPR036291">
    <property type="entry name" value="NAD(P)-bd_dom_sf"/>
</dbReference>
<dbReference type="Gene3D" id="3.40.50.720">
    <property type="entry name" value="NAD(P)-binding Rossmann-like Domain"/>
    <property type="match status" value="1"/>
</dbReference>
<dbReference type="GO" id="GO:0008446">
    <property type="term" value="F:GDP-mannose 4,6-dehydratase activity"/>
    <property type="evidence" value="ECO:0007669"/>
    <property type="project" value="UniProtKB-EC"/>
</dbReference>
<dbReference type="GO" id="GO:0042351">
    <property type="term" value="P:'de novo' GDP-L-fucose biosynthetic process"/>
    <property type="evidence" value="ECO:0007669"/>
    <property type="project" value="TreeGrafter"/>
</dbReference>
<dbReference type="EC" id="4.2.1.47" evidence="4"/>
<comment type="cofactor">
    <cofactor evidence="2">
        <name>NADP(+)</name>
        <dbReference type="ChEBI" id="CHEBI:58349"/>
    </cofactor>
</comment>
<dbReference type="PANTHER" id="PTHR43715">
    <property type="entry name" value="GDP-MANNOSE 4,6-DEHYDRATASE"/>
    <property type="match status" value="1"/>
</dbReference>
<evidence type="ECO:0000256" key="4">
    <source>
        <dbReference type="ARBA" id="ARBA00011989"/>
    </source>
</evidence>
<evidence type="ECO:0000256" key="3">
    <source>
        <dbReference type="ARBA" id="ARBA00009263"/>
    </source>
</evidence>
<evidence type="ECO:0000256" key="1">
    <source>
        <dbReference type="ARBA" id="ARBA00000188"/>
    </source>
</evidence>
<evidence type="ECO:0000256" key="5">
    <source>
        <dbReference type="ARBA" id="ARBA00022458"/>
    </source>
</evidence>
<comment type="catalytic activity">
    <reaction evidence="1">
        <text>GDP-alpha-D-mannose = GDP-4-dehydro-alpha-D-rhamnose + H2O</text>
        <dbReference type="Rhea" id="RHEA:23820"/>
        <dbReference type="ChEBI" id="CHEBI:15377"/>
        <dbReference type="ChEBI" id="CHEBI:57527"/>
        <dbReference type="ChEBI" id="CHEBI:57964"/>
        <dbReference type="EC" id="4.2.1.47"/>
    </reaction>
</comment>
<dbReference type="AlphaFoldDB" id="A0A9X1UFP8"/>
<dbReference type="SUPFAM" id="SSF51735">
    <property type="entry name" value="NAD(P)-binding Rossmann-fold domains"/>
    <property type="match status" value="1"/>
</dbReference>
<dbReference type="Pfam" id="PF16363">
    <property type="entry name" value="GDP_Man_Dehyd"/>
    <property type="match status" value="1"/>
</dbReference>
<evidence type="ECO:0000256" key="6">
    <source>
        <dbReference type="ARBA" id="ARBA00023239"/>
    </source>
</evidence>
<dbReference type="Gene3D" id="3.90.25.10">
    <property type="entry name" value="UDP-galactose 4-epimerase, domain 1"/>
    <property type="match status" value="1"/>
</dbReference>
<evidence type="ECO:0000313" key="9">
    <source>
        <dbReference type="EMBL" id="MCG2633238.1"/>
    </source>
</evidence>
<dbReference type="RefSeq" id="WP_237892214.1">
    <property type="nucleotide sequence ID" value="NZ_JAKLTY010000084.1"/>
</dbReference>
<feature type="domain" description="NAD(P)-binding" evidence="8">
    <location>
        <begin position="6"/>
        <end position="309"/>
    </location>
</feature>
<evidence type="ECO:0000256" key="7">
    <source>
        <dbReference type="ARBA" id="ARBA00059383"/>
    </source>
</evidence>
<comment type="caution">
    <text evidence="9">The sequence shown here is derived from an EMBL/GenBank/DDBJ whole genome shotgun (WGS) entry which is preliminary data.</text>
</comment>
<dbReference type="InterPro" id="IPR016040">
    <property type="entry name" value="NAD(P)-bd_dom"/>
</dbReference>
<dbReference type="CDD" id="cd05260">
    <property type="entry name" value="GDP_MD_SDR_e"/>
    <property type="match status" value="1"/>
</dbReference>
<dbReference type="Proteomes" id="UP001139054">
    <property type="component" value="Unassembled WGS sequence"/>
</dbReference>